<dbReference type="Proteomes" id="UP001221898">
    <property type="component" value="Unassembled WGS sequence"/>
</dbReference>
<protein>
    <submittedName>
        <fullName evidence="2">Uncharacterized protein</fullName>
    </submittedName>
</protein>
<reference evidence="2" key="1">
    <citation type="journal article" date="2023" name="Science">
        <title>Genome structures resolve the early diversification of teleost fishes.</title>
        <authorList>
            <person name="Parey E."/>
            <person name="Louis A."/>
            <person name="Montfort J."/>
            <person name="Bouchez O."/>
            <person name="Roques C."/>
            <person name="Iampietro C."/>
            <person name="Lluch J."/>
            <person name="Castinel A."/>
            <person name="Donnadieu C."/>
            <person name="Desvignes T."/>
            <person name="Floi Bucao C."/>
            <person name="Jouanno E."/>
            <person name="Wen M."/>
            <person name="Mejri S."/>
            <person name="Dirks R."/>
            <person name="Jansen H."/>
            <person name="Henkel C."/>
            <person name="Chen W.J."/>
            <person name="Zahm M."/>
            <person name="Cabau C."/>
            <person name="Klopp C."/>
            <person name="Thompson A.W."/>
            <person name="Robinson-Rechavi M."/>
            <person name="Braasch I."/>
            <person name="Lecointre G."/>
            <person name="Bobe J."/>
            <person name="Postlethwait J.H."/>
            <person name="Berthelot C."/>
            <person name="Roest Crollius H."/>
            <person name="Guiguen Y."/>
        </authorList>
    </citation>
    <scope>NUCLEOTIDE SEQUENCE</scope>
    <source>
        <strain evidence="2">NC1722</strain>
    </source>
</reference>
<evidence type="ECO:0000313" key="3">
    <source>
        <dbReference type="Proteomes" id="UP001221898"/>
    </source>
</evidence>
<comment type="caution">
    <text evidence="2">The sequence shown here is derived from an EMBL/GenBank/DDBJ whole genome shotgun (WGS) entry which is preliminary data.</text>
</comment>
<proteinExistence type="predicted"/>
<gene>
    <name evidence="2" type="ORF">AAFF_G00279500</name>
</gene>
<dbReference type="AlphaFoldDB" id="A0AAD7ST97"/>
<sequence>MKHPSAGLAITKARRLVHAVRKSAMANEEMTKRCGKTLMRLMARYSAARRLRARVSHAALHSLRRSRGNVPGARRNAVRFKGSRGGSR</sequence>
<keyword evidence="3" id="KW-1185">Reference proteome</keyword>
<dbReference type="EMBL" id="JAINUG010000039">
    <property type="protein sequence ID" value="KAJ8407376.1"/>
    <property type="molecule type" value="Genomic_DNA"/>
</dbReference>
<evidence type="ECO:0000256" key="1">
    <source>
        <dbReference type="SAM" id="MobiDB-lite"/>
    </source>
</evidence>
<feature type="region of interest" description="Disordered" evidence="1">
    <location>
        <begin position="63"/>
        <end position="88"/>
    </location>
</feature>
<organism evidence="2 3">
    <name type="scientific">Aldrovandia affinis</name>
    <dbReference type="NCBI Taxonomy" id="143900"/>
    <lineage>
        <taxon>Eukaryota</taxon>
        <taxon>Metazoa</taxon>
        <taxon>Chordata</taxon>
        <taxon>Craniata</taxon>
        <taxon>Vertebrata</taxon>
        <taxon>Euteleostomi</taxon>
        <taxon>Actinopterygii</taxon>
        <taxon>Neopterygii</taxon>
        <taxon>Teleostei</taxon>
        <taxon>Notacanthiformes</taxon>
        <taxon>Halosauridae</taxon>
        <taxon>Aldrovandia</taxon>
    </lineage>
</organism>
<feature type="compositionally biased region" description="Basic residues" evidence="1">
    <location>
        <begin position="76"/>
        <end position="88"/>
    </location>
</feature>
<accession>A0AAD7ST97</accession>
<name>A0AAD7ST97_9TELE</name>
<evidence type="ECO:0000313" key="2">
    <source>
        <dbReference type="EMBL" id="KAJ8407376.1"/>
    </source>
</evidence>